<feature type="non-terminal residue" evidence="1">
    <location>
        <position position="1"/>
    </location>
</feature>
<protein>
    <submittedName>
        <fullName evidence="1">Uncharacterized protein</fullName>
    </submittedName>
</protein>
<sequence>QGGKNLWAKEFKKTSSDILNIPNIIVKEVTQFLSGDIVVDIAPLYDSHKKGGDETFSLLGQGINLLDSKEYGSSIAVFDSILIKNPDNRLALFSKGQALEGLGEYANAISKYEQLLPKDSHNVRTKQLLALPGSSEEYISSWSFSDELNMCIFAINNKKANIAAIYVIDLNTNEVLWKKPFSWGEGLRLRTVGKNLVVTGSAISADENATVYIYDLQSSNLLMSREFRKDHANQRMVLSVMNDRA</sequence>
<organism evidence="1">
    <name type="scientific">marine metagenome</name>
    <dbReference type="NCBI Taxonomy" id="408172"/>
    <lineage>
        <taxon>unclassified sequences</taxon>
        <taxon>metagenomes</taxon>
        <taxon>ecological metagenomes</taxon>
    </lineage>
</organism>
<dbReference type="Gene3D" id="1.25.40.10">
    <property type="entry name" value="Tetratricopeptide repeat domain"/>
    <property type="match status" value="1"/>
</dbReference>
<dbReference type="AlphaFoldDB" id="A0A383BM36"/>
<dbReference type="SUPFAM" id="SSF48452">
    <property type="entry name" value="TPR-like"/>
    <property type="match status" value="1"/>
</dbReference>
<dbReference type="SUPFAM" id="SSF50969">
    <property type="entry name" value="YVTN repeat-like/Quinoprotein amine dehydrogenase"/>
    <property type="match status" value="1"/>
</dbReference>
<evidence type="ECO:0000313" key="1">
    <source>
        <dbReference type="EMBL" id="SVE20448.1"/>
    </source>
</evidence>
<accession>A0A383BM36</accession>
<reference evidence="1" key="1">
    <citation type="submission" date="2018-05" db="EMBL/GenBank/DDBJ databases">
        <authorList>
            <person name="Lanie J.A."/>
            <person name="Ng W.-L."/>
            <person name="Kazmierczak K.M."/>
            <person name="Andrzejewski T.M."/>
            <person name="Davidsen T.M."/>
            <person name="Wayne K.J."/>
            <person name="Tettelin H."/>
            <person name="Glass J.I."/>
            <person name="Rusch D."/>
            <person name="Podicherti R."/>
            <person name="Tsui H.-C.T."/>
            <person name="Winkler M.E."/>
        </authorList>
    </citation>
    <scope>NUCLEOTIDE SEQUENCE</scope>
</reference>
<feature type="non-terminal residue" evidence="1">
    <location>
        <position position="245"/>
    </location>
</feature>
<dbReference type="InterPro" id="IPR011990">
    <property type="entry name" value="TPR-like_helical_dom_sf"/>
</dbReference>
<gene>
    <name evidence="1" type="ORF">METZ01_LOCUS473302</name>
</gene>
<proteinExistence type="predicted"/>
<dbReference type="InterPro" id="IPR011044">
    <property type="entry name" value="Quino_amine_DH_bsu"/>
</dbReference>
<dbReference type="EMBL" id="UINC01201212">
    <property type="protein sequence ID" value="SVE20448.1"/>
    <property type="molecule type" value="Genomic_DNA"/>
</dbReference>
<name>A0A383BM36_9ZZZZ</name>